<reference evidence="1 2" key="1">
    <citation type="submission" date="2018-01" db="EMBL/GenBank/DDBJ databases">
        <authorList>
            <person name="Gaut B.S."/>
            <person name="Morton B.R."/>
            <person name="Clegg M.T."/>
            <person name="Duvall M.R."/>
        </authorList>
    </citation>
    <scope>NUCLEOTIDE SEQUENCE [LARGE SCALE GENOMIC DNA]</scope>
    <source>
        <strain evidence="1">Cupriavidus taiwanensis cmp 52</strain>
    </source>
</reference>
<name>A0A375IZV8_9BURK</name>
<dbReference type="EMBL" id="OVTA01000008">
    <property type="protein sequence ID" value="SPR96656.1"/>
    <property type="molecule type" value="Genomic_DNA"/>
</dbReference>
<evidence type="ECO:0000313" key="2">
    <source>
        <dbReference type="Proteomes" id="UP000256805"/>
    </source>
</evidence>
<proteinExistence type="predicted"/>
<sequence>MQHSRMFTRQELDRYFASYVGMEGGNPTAAVWICDRSPAWSEPIVAPLHPHLAPPAWDAVFRQQHRQDMAKWFGHQCVARIMAAARAEALGVRLGDNDWEHYYWSHLYSPAGAEFRLSLFPLPAHVDGRTTWSKAFRGQPELIPQKRYVALCREGERFRFIARTCERWRPKVVICLSHRHTDEYIEAFALDGVAGEEHALRPADQARRLHLFTRGDTTWIICPAIGGSAGMTSQVQLDAFGKFIGARLAASDFRHCLELETHEPATLPQRQPEPHREPHRERYAVPPVAVAEREIGHRIRPGLAWSEAAMTGTCETYA</sequence>
<protein>
    <submittedName>
        <fullName evidence="1">Transcriptional regulator</fullName>
    </submittedName>
</protein>
<evidence type="ECO:0000313" key="1">
    <source>
        <dbReference type="EMBL" id="SPR96656.1"/>
    </source>
</evidence>
<dbReference type="Proteomes" id="UP000256805">
    <property type="component" value="Unassembled WGS sequence"/>
</dbReference>
<dbReference type="AlphaFoldDB" id="A0A375IZV8"/>
<organism evidence="1 2">
    <name type="scientific">Cupriavidus taiwanensis</name>
    <dbReference type="NCBI Taxonomy" id="164546"/>
    <lineage>
        <taxon>Bacteria</taxon>
        <taxon>Pseudomonadati</taxon>
        <taxon>Pseudomonadota</taxon>
        <taxon>Betaproteobacteria</taxon>
        <taxon>Burkholderiales</taxon>
        <taxon>Burkholderiaceae</taxon>
        <taxon>Cupriavidus</taxon>
    </lineage>
</organism>
<gene>
    <name evidence="1" type="primary">XpsR</name>
    <name evidence="1" type="ORF">CBM2634_A160012</name>
</gene>
<accession>A0A375IZV8</accession>